<evidence type="ECO:0000256" key="3">
    <source>
        <dbReference type="ARBA" id="ARBA00004273"/>
    </source>
</evidence>
<dbReference type="AlphaFoldDB" id="L5LA44"/>
<dbReference type="GO" id="GO:0005743">
    <property type="term" value="C:mitochondrial inner membrane"/>
    <property type="evidence" value="ECO:0007669"/>
    <property type="project" value="UniProtKB-SubCell"/>
</dbReference>
<dbReference type="PANTHER" id="PTHR22810:SF1">
    <property type="entry name" value="CALCIUM-BINDING AND SPERMATID-SPECIFIC PROTEIN 1"/>
    <property type="match status" value="1"/>
</dbReference>
<evidence type="ECO:0000256" key="10">
    <source>
        <dbReference type="ARBA" id="ARBA00023069"/>
    </source>
</evidence>
<protein>
    <recommendedName>
        <fullName evidence="4">Calcium-binding and spermatid-specific protein 1</fullName>
    </recommendedName>
</protein>
<evidence type="ECO:0000256" key="6">
    <source>
        <dbReference type="ARBA" id="ARBA00022553"/>
    </source>
</evidence>
<name>L5LA44_MYODS</name>
<evidence type="ECO:0000256" key="1">
    <source>
        <dbReference type="ARBA" id="ARBA00004218"/>
    </source>
</evidence>
<dbReference type="GO" id="GO:0031514">
    <property type="term" value="C:motile cilium"/>
    <property type="evidence" value="ECO:0007669"/>
    <property type="project" value="UniProtKB-SubCell"/>
</dbReference>
<feature type="region of interest" description="Disordered" evidence="16">
    <location>
        <begin position="17"/>
        <end position="36"/>
    </location>
</feature>
<keyword evidence="13" id="KW-0966">Cell projection</keyword>
<evidence type="ECO:0000256" key="13">
    <source>
        <dbReference type="ARBA" id="ARBA00023273"/>
    </source>
</evidence>
<dbReference type="PANTHER" id="PTHR22810">
    <property type="entry name" value="TESTIS DEVELOPMENT PROTEIN NYD-SP26"/>
    <property type="match status" value="1"/>
</dbReference>
<evidence type="ECO:0000256" key="5">
    <source>
        <dbReference type="ARBA" id="ARBA00022490"/>
    </source>
</evidence>
<evidence type="ECO:0000256" key="4">
    <source>
        <dbReference type="ARBA" id="ARBA00015158"/>
    </source>
</evidence>
<reference evidence="18" key="1">
    <citation type="journal article" date="2013" name="Science">
        <title>Comparative analysis of bat genomes provides insight into the evolution of flight and immunity.</title>
        <authorList>
            <person name="Zhang G."/>
            <person name="Cowled C."/>
            <person name="Shi Z."/>
            <person name="Huang Z."/>
            <person name="Bishop-Lilly K.A."/>
            <person name="Fang X."/>
            <person name="Wynne J.W."/>
            <person name="Xiong Z."/>
            <person name="Baker M.L."/>
            <person name="Zhao W."/>
            <person name="Tachedjian M."/>
            <person name="Zhu Y."/>
            <person name="Zhou P."/>
            <person name="Jiang X."/>
            <person name="Ng J."/>
            <person name="Yang L."/>
            <person name="Wu L."/>
            <person name="Xiao J."/>
            <person name="Feng Y."/>
            <person name="Chen Y."/>
            <person name="Sun X."/>
            <person name="Zhang Y."/>
            <person name="Marsh G.A."/>
            <person name="Crameri G."/>
            <person name="Broder C.C."/>
            <person name="Frey K.G."/>
            <person name="Wang L.F."/>
            <person name="Wang J."/>
        </authorList>
    </citation>
    <scope>NUCLEOTIDE SEQUENCE [LARGE SCALE GENOMIC DNA]</scope>
</reference>
<evidence type="ECO:0000313" key="18">
    <source>
        <dbReference type="Proteomes" id="UP000010556"/>
    </source>
</evidence>
<keyword evidence="8" id="KW-0106">Calcium</keyword>
<dbReference type="eggNOG" id="ENOG502RWWC">
    <property type="taxonomic scope" value="Eukaryota"/>
</dbReference>
<sequence>MATTGLRERPVSAHGAICPMAEDDSPKIYSHPPTESSKTITEATILLGTDTIPRSETTITSEGDHITSVSDYILECDFSTIANNRLPSPKKRPNSEENMESYNKSLTNPEEEITTLTSTSSMANDSTTENVIPVKIGNISSPVTSVSLTDFSTSMAKEDILLDTIDPGDKDVSITTSEVSASLKKSTSSVTDIPVLPAKGELDVHNYSSSVKSDVTADEVVQMTDSSIPETEIAPTAEKNLTTIPDITTFTEEKITKIDLILPEHDPNSVSKLTESDEEKFITVFEFTTTAKRDKDNPEDILLPAEESTDGADVWMERELASEADNHPVLLTAIESRYDFVVPKPVPMDLLEDSSPTMKEDLSENHRVESVTEVTEAFSQTTPDLDNPSQKEDTFTTEMGVFKLLKEEPDEFLI</sequence>
<dbReference type="GO" id="GO:0007283">
    <property type="term" value="P:spermatogenesis"/>
    <property type="evidence" value="ECO:0007669"/>
    <property type="project" value="InterPro"/>
</dbReference>
<evidence type="ECO:0000256" key="2">
    <source>
        <dbReference type="ARBA" id="ARBA00004230"/>
    </source>
</evidence>
<comment type="subcellular location">
    <subcellularLocation>
        <location evidence="2">Cell projection</location>
        <location evidence="2">Cilium</location>
        <location evidence="2">Flagellum</location>
    </subcellularLocation>
    <subcellularLocation>
        <location evidence="1">Cytoplasmic vesicle</location>
        <location evidence="1">Secretory vesicle</location>
        <location evidence="1">Acrosome</location>
    </subcellularLocation>
    <subcellularLocation>
        <location evidence="3">Mitochondrion inner membrane</location>
    </subcellularLocation>
</comment>
<dbReference type="Proteomes" id="UP000010556">
    <property type="component" value="Unassembled WGS sequence"/>
</dbReference>
<proteinExistence type="predicted"/>
<evidence type="ECO:0000256" key="12">
    <source>
        <dbReference type="ARBA" id="ARBA00023136"/>
    </source>
</evidence>
<keyword evidence="12" id="KW-0472">Membrane</keyword>
<evidence type="ECO:0000256" key="9">
    <source>
        <dbReference type="ARBA" id="ARBA00022846"/>
    </source>
</evidence>
<evidence type="ECO:0000256" key="16">
    <source>
        <dbReference type="SAM" id="MobiDB-lite"/>
    </source>
</evidence>
<gene>
    <name evidence="17" type="ORF">MDA_GLEAN10004673</name>
</gene>
<keyword evidence="18" id="KW-1185">Reference proteome</keyword>
<keyword evidence="11" id="KW-0496">Mitochondrion</keyword>
<keyword evidence="14" id="KW-0968">Cytoplasmic vesicle</keyword>
<keyword evidence="7" id="KW-0999">Mitochondrion inner membrane</keyword>
<dbReference type="GO" id="GO:0005509">
    <property type="term" value="F:calcium ion binding"/>
    <property type="evidence" value="ECO:0007669"/>
    <property type="project" value="InterPro"/>
</dbReference>
<comment type="function">
    <text evidence="15">Calcium-binding protein. Essential for maintaining the structural integrity of the sperm flagella.</text>
</comment>
<evidence type="ECO:0000256" key="14">
    <source>
        <dbReference type="ARBA" id="ARBA00023329"/>
    </source>
</evidence>
<dbReference type="EMBL" id="KB113841">
    <property type="protein sequence ID" value="ELK23189.1"/>
    <property type="molecule type" value="Genomic_DNA"/>
</dbReference>
<evidence type="ECO:0000256" key="11">
    <source>
        <dbReference type="ARBA" id="ARBA00023128"/>
    </source>
</evidence>
<keyword evidence="10" id="KW-0969">Cilium</keyword>
<evidence type="ECO:0000256" key="8">
    <source>
        <dbReference type="ARBA" id="ARBA00022837"/>
    </source>
</evidence>
<dbReference type="GO" id="GO:0001669">
    <property type="term" value="C:acrosomal vesicle"/>
    <property type="evidence" value="ECO:0007669"/>
    <property type="project" value="UniProtKB-SubCell"/>
</dbReference>
<dbReference type="Pfam" id="PF15367">
    <property type="entry name" value="CABS1"/>
    <property type="match status" value="1"/>
</dbReference>
<keyword evidence="5" id="KW-0963">Cytoplasm</keyword>
<keyword evidence="9" id="KW-0282">Flagellum</keyword>
<evidence type="ECO:0000313" key="17">
    <source>
        <dbReference type="EMBL" id="ELK23189.1"/>
    </source>
</evidence>
<feature type="region of interest" description="Disordered" evidence="16">
    <location>
        <begin position="83"/>
        <end position="126"/>
    </location>
</feature>
<keyword evidence="6" id="KW-0597">Phosphoprotein</keyword>
<evidence type="ECO:0000256" key="15">
    <source>
        <dbReference type="ARBA" id="ARBA00045943"/>
    </source>
</evidence>
<dbReference type="InterPro" id="IPR026118">
    <property type="entry name" value="Ca-bd_spermatid"/>
</dbReference>
<evidence type="ECO:0000256" key="7">
    <source>
        <dbReference type="ARBA" id="ARBA00022792"/>
    </source>
</evidence>
<accession>L5LA44</accession>
<organism evidence="17 18">
    <name type="scientific">Myotis davidii</name>
    <name type="common">David's myotis</name>
    <dbReference type="NCBI Taxonomy" id="225400"/>
    <lineage>
        <taxon>Eukaryota</taxon>
        <taxon>Metazoa</taxon>
        <taxon>Chordata</taxon>
        <taxon>Craniata</taxon>
        <taxon>Vertebrata</taxon>
        <taxon>Euteleostomi</taxon>
        <taxon>Mammalia</taxon>
        <taxon>Eutheria</taxon>
        <taxon>Laurasiatheria</taxon>
        <taxon>Chiroptera</taxon>
        <taxon>Yangochiroptera</taxon>
        <taxon>Vespertilionidae</taxon>
        <taxon>Myotis</taxon>
    </lineage>
</organism>